<reference evidence="5" key="2">
    <citation type="submission" date="2025-09" db="UniProtKB">
        <authorList>
            <consortium name="Ensembl"/>
        </authorList>
    </citation>
    <scope>IDENTIFICATION</scope>
</reference>
<dbReference type="PANTHER" id="PTHR10686:SF37">
    <property type="entry name" value="THIAMINE TRANSPORTER 2"/>
    <property type="match status" value="1"/>
</dbReference>
<comment type="subcellular location">
    <subcellularLocation>
        <location evidence="1 3">Membrane</location>
        <topology evidence="1 3">Multi-pass membrane protein</topology>
    </subcellularLocation>
</comment>
<proteinExistence type="inferred from homology"/>
<feature type="transmembrane region" description="Helical" evidence="4">
    <location>
        <begin position="426"/>
        <end position="449"/>
    </location>
</feature>
<keyword evidence="6" id="KW-1185">Reference proteome</keyword>
<feature type="transmembrane region" description="Helical" evidence="4">
    <location>
        <begin position="72"/>
        <end position="91"/>
    </location>
</feature>
<dbReference type="Pfam" id="PF01770">
    <property type="entry name" value="Folate_carrier"/>
    <property type="match status" value="1"/>
</dbReference>
<feature type="transmembrane region" description="Helical" evidence="4">
    <location>
        <begin position="157"/>
        <end position="176"/>
    </location>
</feature>
<feature type="transmembrane region" description="Helical" evidence="4">
    <location>
        <begin position="182"/>
        <end position="203"/>
    </location>
</feature>
<evidence type="ECO:0000256" key="3">
    <source>
        <dbReference type="PIRNR" id="PIRNR028739"/>
    </source>
</evidence>
<dbReference type="PANTHER" id="PTHR10686">
    <property type="entry name" value="FOLATE TRANSPORTER"/>
    <property type="match status" value="1"/>
</dbReference>
<evidence type="ECO:0000256" key="2">
    <source>
        <dbReference type="ARBA" id="ARBA00005773"/>
    </source>
</evidence>
<dbReference type="InParanoid" id="A0A3Q1FV93"/>
<keyword evidence="4" id="KW-0812">Transmembrane</keyword>
<name>A0A3Q1FV93_9TELE</name>
<dbReference type="PIRSF" id="PIRSF028739">
    <property type="entry name" value="Folate_carrier"/>
    <property type="match status" value="1"/>
</dbReference>
<dbReference type="GO" id="GO:0005886">
    <property type="term" value="C:plasma membrane"/>
    <property type="evidence" value="ECO:0007669"/>
    <property type="project" value="UniProtKB-UniRule"/>
</dbReference>
<feature type="transmembrane region" description="Helical" evidence="4">
    <location>
        <begin position="98"/>
        <end position="119"/>
    </location>
</feature>
<accession>A0A3Q1FV93</accession>
<dbReference type="Proteomes" id="UP000257200">
    <property type="component" value="Unplaced"/>
</dbReference>
<evidence type="ECO:0000313" key="5">
    <source>
        <dbReference type="Ensembl" id="ENSAPOP00000022251.1"/>
    </source>
</evidence>
<keyword evidence="4" id="KW-1133">Transmembrane helix</keyword>
<feature type="transmembrane region" description="Helical" evidence="4">
    <location>
        <begin position="356"/>
        <end position="379"/>
    </location>
</feature>
<evidence type="ECO:0000256" key="1">
    <source>
        <dbReference type="ARBA" id="ARBA00004141"/>
    </source>
</evidence>
<dbReference type="GO" id="GO:0090482">
    <property type="term" value="F:vitamin transmembrane transporter activity"/>
    <property type="evidence" value="ECO:0007669"/>
    <property type="project" value="InterPro"/>
</dbReference>
<keyword evidence="3" id="KW-0813">Transport</keyword>
<evidence type="ECO:0000256" key="4">
    <source>
        <dbReference type="SAM" id="Phobius"/>
    </source>
</evidence>
<feature type="transmembrane region" description="Helical" evidence="4">
    <location>
        <begin position="391"/>
        <end position="414"/>
    </location>
</feature>
<feature type="transmembrane region" description="Helical" evidence="4">
    <location>
        <begin position="125"/>
        <end position="145"/>
    </location>
</feature>
<reference evidence="5" key="1">
    <citation type="submission" date="2025-08" db="UniProtKB">
        <authorList>
            <consortium name="Ensembl"/>
        </authorList>
    </citation>
    <scope>IDENTIFICATION</scope>
</reference>
<organism evidence="5 6">
    <name type="scientific">Acanthochromis polyacanthus</name>
    <name type="common">spiny chromis</name>
    <dbReference type="NCBI Taxonomy" id="80966"/>
    <lineage>
        <taxon>Eukaryota</taxon>
        <taxon>Metazoa</taxon>
        <taxon>Chordata</taxon>
        <taxon>Craniata</taxon>
        <taxon>Vertebrata</taxon>
        <taxon>Euteleostomi</taxon>
        <taxon>Actinopterygii</taxon>
        <taxon>Neopterygii</taxon>
        <taxon>Teleostei</taxon>
        <taxon>Neoteleostei</taxon>
        <taxon>Acanthomorphata</taxon>
        <taxon>Ovalentaria</taxon>
        <taxon>Pomacentridae</taxon>
        <taxon>Acanthochromis</taxon>
    </lineage>
</organism>
<protein>
    <submittedName>
        <fullName evidence="5">Solute carrier family 19 member 3</fullName>
    </submittedName>
</protein>
<keyword evidence="3 4" id="KW-0472">Membrane</keyword>
<dbReference type="Gene3D" id="1.20.1250.20">
    <property type="entry name" value="MFS general substrate transporter like domains"/>
    <property type="match status" value="1"/>
</dbReference>
<dbReference type="SUPFAM" id="SSF103473">
    <property type="entry name" value="MFS general substrate transporter"/>
    <property type="match status" value="1"/>
</dbReference>
<feature type="transmembrane region" description="Helical" evidence="4">
    <location>
        <begin position="330"/>
        <end position="350"/>
    </location>
</feature>
<dbReference type="NCBIfam" id="TIGR00806">
    <property type="entry name" value="rfc"/>
    <property type="match status" value="1"/>
</dbReference>
<dbReference type="GeneTree" id="ENSGT00950000183022"/>
<dbReference type="Ensembl" id="ENSAPOT00000014259.1">
    <property type="protein sequence ID" value="ENSAPOP00000022251.1"/>
    <property type="gene ID" value="ENSAPOG00000003420.1"/>
</dbReference>
<dbReference type="InterPro" id="IPR036259">
    <property type="entry name" value="MFS_trans_sf"/>
</dbReference>
<comment type="similarity">
    <text evidence="2 3">Belongs to the reduced folate carrier (RFC) transporter (TC 2.A.48) family.</text>
</comment>
<dbReference type="AlphaFoldDB" id="A0A3Q1FV93"/>
<dbReference type="InterPro" id="IPR002666">
    <property type="entry name" value="Folate_carrier"/>
</dbReference>
<evidence type="ECO:0000313" key="6">
    <source>
        <dbReference type="Proteomes" id="UP000257200"/>
    </source>
</evidence>
<sequence length="472" mass="52576">MGFCWSRECGNRPCWAGHYVPCHAGWVGPTVLLCIYGFCSMMRPIEPFVAVFLTGTYKNLTTEQVTSQVIPVWTYSSAVLLVPVLLVTDFLRYKPVIVLQGLTYVTAFLLILVGSGVHWAQLAFFIYSIAMAADVAYFSYIYSVVPPSYYQRVTGYVRAAILLGYAAGALLAQLLVSFGVPLYYLAIVTLISVSIALITSCFLPMPKTSLFFNEAYSADQTKSSVDVNNSESWNFWGKSETAAKYVGRMFRTLILDCKKCYSSTMMLFFCIWAATGRCGFYQVSSYIQVLWVHIQPNNFTAYNGGVDAISTLSGAAASVAVGHVSLEWSVWGELVLGGFTLLIAGALFLMDLTSNIWISYTFYFLFKTIYMPLTTICTFQIAKKLNRRRYALVFGLNSFVGTVLQSVLTAVVINTKSVQLPITSQFITYASYFAAISLLFTVRGVYTVLHMKAARRRETTTCQRAHTCDEFV</sequence>